<reference evidence="3" key="1">
    <citation type="submission" date="2025-08" db="UniProtKB">
        <authorList>
            <consortium name="RefSeq"/>
        </authorList>
    </citation>
    <scope>IDENTIFICATION</scope>
    <source>
        <tissue evidence="3">Whole organism</tissue>
    </source>
</reference>
<protein>
    <submittedName>
        <fullName evidence="3">Uncharacterized protein LOC108666633</fullName>
    </submittedName>
</protein>
<dbReference type="Proteomes" id="UP000694843">
    <property type="component" value="Unplaced"/>
</dbReference>
<feature type="chain" id="PRO_5034860341" evidence="1">
    <location>
        <begin position="19"/>
        <end position="446"/>
    </location>
</feature>
<feature type="signal peptide" evidence="1">
    <location>
        <begin position="1"/>
        <end position="18"/>
    </location>
</feature>
<evidence type="ECO:0000256" key="1">
    <source>
        <dbReference type="SAM" id="SignalP"/>
    </source>
</evidence>
<accession>A0A8B7N6X3</accession>
<organism evidence="2 3">
    <name type="scientific">Hyalella azteca</name>
    <name type="common">Amphipod</name>
    <dbReference type="NCBI Taxonomy" id="294128"/>
    <lineage>
        <taxon>Eukaryota</taxon>
        <taxon>Metazoa</taxon>
        <taxon>Ecdysozoa</taxon>
        <taxon>Arthropoda</taxon>
        <taxon>Crustacea</taxon>
        <taxon>Multicrustacea</taxon>
        <taxon>Malacostraca</taxon>
        <taxon>Eumalacostraca</taxon>
        <taxon>Peracarida</taxon>
        <taxon>Amphipoda</taxon>
        <taxon>Senticaudata</taxon>
        <taxon>Talitrida</taxon>
        <taxon>Talitroidea</taxon>
        <taxon>Hyalellidae</taxon>
        <taxon>Hyalella</taxon>
    </lineage>
</organism>
<dbReference type="RefSeq" id="XP_018009033.1">
    <property type="nucleotide sequence ID" value="XM_018153544.2"/>
</dbReference>
<dbReference type="GeneID" id="108666633"/>
<sequence>MDAKKLLLMFYVISSVTGTNIDENFVTLSKPPSKLSCMAQAVRAQLYSLKTKLGVAYFRGAVSETMYGRLGVWADLGVGGDVVSCAERAARGKLATFLLRQGQCLAMNASIPVKEACLTAGDVILYTSDPNVRLPDSVLSNLVVSLARGESLYQVKLNVTFSDASPYTEFYSYLLKFDGKTEVVTSGAQLVTEMTGCLGLNFTLTAYFGATPRGPSVSYQLPDSAVLQVAVNTTALVSTNNFSSLTLAFSNVIQSDPCRLALGYRIVLSQSSRGDANRTFDFPVTQSQVNLDCNTTNDYQNLAFSVVTNGVAPQQVNLNPGSIEKGQNAKEKYFDKNIGKCVAIQNVQYPFSVTTSCVGVGSPLTHALIVRGFERRPSLSALAPLNYNGSVWKWDDGTILPATDAMWASDPTSTANFATCAIYYLGTRLVEATICTISQINILCVP</sequence>
<name>A0A8B7N6X3_HYAAZ</name>
<dbReference type="KEGG" id="hazt:108666633"/>
<evidence type="ECO:0000313" key="3">
    <source>
        <dbReference type="RefSeq" id="XP_018009033.1"/>
    </source>
</evidence>
<proteinExistence type="predicted"/>
<gene>
    <name evidence="3" type="primary">LOC108666633</name>
</gene>
<keyword evidence="1" id="KW-0732">Signal</keyword>
<keyword evidence="2" id="KW-1185">Reference proteome</keyword>
<evidence type="ECO:0000313" key="2">
    <source>
        <dbReference type="Proteomes" id="UP000694843"/>
    </source>
</evidence>
<dbReference type="AlphaFoldDB" id="A0A8B7N6X3"/>